<keyword evidence="4" id="KW-1185">Reference proteome</keyword>
<reference evidence="3 4" key="1">
    <citation type="journal article" date="2008" name="Nature">
        <title>The genome of the model beetle and pest Tribolium castaneum.</title>
        <authorList>
            <consortium name="Tribolium Genome Sequencing Consortium"/>
            <person name="Richards S."/>
            <person name="Gibbs R.A."/>
            <person name="Weinstock G.M."/>
            <person name="Brown S.J."/>
            <person name="Denell R."/>
            <person name="Beeman R.W."/>
            <person name="Gibbs R."/>
            <person name="Beeman R.W."/>
            <person name="Brown S.J."/>
            <person name="Bucher G."/>
            <person name="Friedrich M."/>
            <person name="Grimmelikhuijzen C.J."/>
            <person name="Klingler M."/>
            <person name="Lorenzen M."/>
            <person name="Richards S."/>
            <person name="Roth S."/>
            <person name="Schroder R."/>
            <person name="Tautz D."/>
            <person name="Zdobnov E.M."/>
            <person name="Muzny D."/>
            <person name="Gibbs R.A."/>
            <person name="Weinstock G.M."/>
            <person name="Attaway T."/>
            <person name="Bell S."/>
            <person name="Buhay C.J."/>
            <person name="Chandrabose M.N."/>
            <person name="Chavez D."/>
            <person name="Clerk-Blankenburg K.P."/>
            <person name="Cree A."/>
            <person name="Dao M."/>
            <person name="Davis C."/>
            <person name="Chacko J."/>
            <person name="Dinh H."/>
            <person name="Dugan-Rocha S."/>
            <person name="Fowler G."/>
            <person name="Garner T.T."/>
            <person name="Garnes J."/>
            <person name="Gnirke A."/>
            <person name="Hawes A."/>
            <person name="Hernandez J."/>
            <person name="Hines S."/>
            <person name="Holder M."/>
            <person name="Hume J."/>
            <person name="Jhangiani S.N."/>
            <person name="Joshi V."/>
            <person name="Khan Z.M."/>
            <person name="Jackson L."/>
            <person name="Kovar C."/>
            <person name="Kowis A."/>
            <person name="Lee S."/>
            <person name="Lewis L.R."/>
            <person name="Margolis J."/>
            <person name="Morgan M."/>
            <person name="Nazareth L.V."/>
            <person name="Nguyen N."/>
            <person name="Okwuonu G."/>
            <person name="Parker D."/>
            <person name="Richards S."/>
            <person name="Ruiz S.J."/>
            <person name="Santibanez J."/>
            <person name="Savard J."/>
            <person name="Scherer S.E."/>
            <person name="Schneider B."/>
            <person name="Sodergren E."/>
            <person name="Tautz D."/>
            <person name="Vattahil S."/>
            <person name="Villasana D."/>
            <person name="White C.S."/>
            <person name="Wright R."/>
            <person name="Park Y."/>
            <person name="Beeman R.W."/>
            <person name="Lord J."/>
            <person name="Oppert B."/>
            <person name="Lorenzen M."/>
            <person name="Brown S."/>
            <person name="Wang L."/>
            <person name="Savard J."/>
            <person name="Tautz D."/>
            <person name="Richards S."/>
            <person name="Weinstock G."/>
            <person name="Gibbs R.A."/>
            <person name="Liu Y."/>
            <person name="Worley K."/>
            <person name="Weinstock G."/>
            <person name="Elsik C.G."/>
            <person name="Reese J.T."/>
            <person name="Elhaik E."/>
            <person name="Landan G."/>
            <person name="Graur D."/>
            <person name="Arensburger P."/>
            <person name="Atkinson P."/>
            <person name="Beeman R.W."/>
            <person name="Beidler J."/>
            <person name="Brown S.J."/>
            <person name="Demuth J.P."/>
            <person name="Drury D.W."/>
            <person name="Du Y.Z."/>
            <person name="Fujiwara H."/>
            <person name="Lorenzen M."/>
            <person name="Maselli V."/>
            <person name="Osanai M."/>
            <person name="Park Y."/>
            <person name="Robertson H.M."/>
            <person name="Tu Z."/>
            <person name="Wang J.J."/>
            <person name="Wang S."/>
            <person name="Richards S."/>
            <person name="Song H."/>
            <person name="Zhang L."/>
            <person name="Sodergren E."/>
            <person name="Werner D."/>
            <person name="Stanke M."/>
            <person name="Morgenstern B."/>
            <person name="Solovyev V."/>
            <person name="Kosarev P."/>
            <person name="Brown G."/>
            <person name="Chen H.C."/>
            <person name="Ermolaeva O."/>
            <person name="Hlavina W."/>
            <person name="Kapustin Y."/>
            <person name="Kiryutin B."/>
            <person name="Kitts P."/>
            <person name="Maglott D."/>
            <person name="Pruitt K."/>
            <person name="Sapojnikov V."/>
            <person name="Souvorov A."/>
            <person name="Mackey A.J."/>
            <person name="Waterhouse R.M."/>
            <person name="Wyder S."/>
            <person name="Zdobnov E.M."/>
            <person name="Zdobnov E.M."/>
            <person name="Wyder S."/>
            <person name="Kriventseva E.V."/>
            <person name="Kadowaki T."/>
            <person name="Bork P."/>
            <person name="Aranda M."/>
            <person name="Bao R."/>
            <person name="Beermann A."/>
            <person name="Berns N."/>
            <person name="Bolognesi R."/>
            <person name="Bonneton F."/>
            <person name="Bopp D."/>
            <person name="Brown S.J."/>
            <person name="Bucher G."/>
            <person name="Butts T."/>
            <person name="Chaumot A."/>
            <person name="Denell R.E."/>
            <person name="Ferrier D.E."/>
            <person name="Friedrich M."/>
            <person name="Gordon C.M."/>
            <person name="Jindra M."/>
            <person name="Klingler M."/>
            <person name="Lan Q."/>
            <person name="Lattorff H.M."/>
            <person name="Laudet V."/>
            <person name="von Levetsow C."/>
            <person name="Liu Z."/>
            <person name="Lutz R."/>
            <person name="Lynch J.A."/>
            <person name="da Fonseca R.N."/>
            <person name="Posnien N."/>
            <person name="Reuter R."/>
            <person name="Roth S."/>
            <person name="Savard J."/>
            <person name="Schinko J.B."/>
            <person name="Schmitt C."/>
            <person name="Schoppmeier M."/>
            <person name="Schroder R."/>
            <person name="Shippy T.D."/>
            <person name="Simonnet F."/>
            <person name="Marques-Souza H."/>
            <person name="Tautz D."/>
            <person name="Tomoyasu Y."/>
            <person name="Trauner J."/>
            <person name="Van der Zee M."/>
            <person name="Vervoort M."/>
            <person name="Wittkopp N."/>
            <person name="Wimmer E.A."/>
            <person name="Yang X."/>
            <person name="Jones A.K."/>
            <person name="Sattelle D.B."/>
            <person name="Ebert P.R."/>
            <person name="Nelson D."/>
            <person name="Scott J.G."/>
            <person name="Beeman R.W."/>
            <person name="Muthukrishnan S."/>
            <person name="Kramer K.J."/>
            <person name="Arakane Y."/>
            <person name="Beeman R.W."/>
            <person name="Zhu Q."/>
            <person name="Hogenkamp D."/>
            <person name="Dixit R."/>
            <person name="Oppert B."/>
            <person name="Jiang H."/>
            <person name="Zou Z."/>
            <person name="Marshall J."/>
            <person name="Elpidina E."/>
            <person name="Vinokurov K."/>
            <person name="Oppert C."/>
            <person name="Zou Z."/>
            <person name="Evans J."/>
            <person name="Lu Z."/>
            <person name="Zhao P."/>
            <person name="Sumathipala N."/>
            <person name="Altincicek B."/>
            <person name="Vilcinskas A."/>
            <person name="Williams M."/>
            <person name="Hultmark D."/>
            <person name="Hetru C."/>
            <person name="Jiang H."/>
            <person name="Grimmelikhuijzen C.J."/>
            <person name="Hauser F."/>
            <person name="Cazzamali G."/>
            <person name="Williamson M."/>
            <person name="Park Y."/>
            <person name="Li B."/>
            <person name="Tanaka Y."/>
            <person name="Predel R."/>
            <person name="Neupert S."/>
            <person name="Schachtner J."/>
            <person name="Verleyen P."/>
            <person name="Raible F."/>
            <person name="Bork P."/>
            <person name="Friedrich M."/>
            <person name="Walden K.K."/>
            <person name="Robertson H.M."/>
            <person name="Angeli S."/>
            <person name="Foret S."/>
            <person name="Bucher G."/>
            <person name="Schuetz S."/>
            <person name="Maleszka R."/>
            <person name="Wimmer E.A."/>
            <person name="Beeman R.W."/>
            <person name="Lorenzen M."/>
            <person name="Tomoyasu Y."/>
            <person name="Miller S.C."/>
            <person name="Grossmann D."/>
            <person name="Bucher G."/>
        </authorList>
    </citation>
    <scope>NUCLEOTIDE SEQUENCE [LARGE SCALE GENOMIC DNA]</scope>
    <source>
        <strain evidence="3 4">Georgia GA2</strain>
    </source>
</reference>
<organism evidence="3 4">
    <name type="scientific">Tribolium castaneum</name>
    <name type="common">Red flour beetle</name>
    <dbReference type="NCBI Taxonomy" id="7070"/>
    <lineage>
        <taxon>Eukaryota</taxon>
        <taxon>Metazoa</taxon>
        <taxon>Ecdysozoa</taxon>
        <taxon>Arthropoda</taxon>
        <taxon>Hexapoda</taxon>
        <taxon>Insecta</taxon>
        <taxon>Pterygota</taxon>
        <taxon>Neoptera</taxon>
        <taxon>Endopterygota</taxon>
        <taxon>Coleoptera</taxon>
        <taxon>Polyphaga</taxon>
        <taxon>Cucujiformia</taxon>
        <taxon>Tenebrionidae</taxon>
        <taxon>Tenebrionidae incertae sedis</taxon>
        <taxon>Tribolium</taxon>
    </lineage>
</organism>
<dbReference type="PhylomeDB" id="D7EHY4"/>
<dbReference type="AlphaFoldDB" id="D7EHY4"/>
<dbReference type="STRING" id="7070.D7EHY4"/>
<dbReference type="Pfam" id="PF21788">
    <property type="entry name" value="TNP-like_GBD"/>
    <property type="match status" value="1"/>
</dbReference>
<dbReference type="PANTHER" id="PTHR47577:SF2">
    <property type="entry name" value="THAP DOMAIN CONTAINING 9"/>
    <property type="match status" value="1"/>
</dbReference>
<reference evidence="3 4" key="2">
    <citation type="journal article" date="2010" name="Nucleic Acids Res.">
        <title>BeetleBase in 2010: revisions to provide comprehensive genomic information for Tribolium castaneum.</title>
        <authorList>
            <person name="Kim H.S."/>
            <person name="Murphy T."/>
            <person name="Xia J."/>
            <person name="Caragea D."/>
            <person name="Park Y."/>
            <person name="Beeman R.W."/>
            <person name="Lorenzen M.D."/>
            <person name="Butcher S."/>
            <person name="Manak J.R."/>
            <person name="Brown S.J."/>
        </authorList>
    </citation>
    <scope>NUCLEOTIDE SEQUENCE [LARGE SCALE GENOMIC DNA]</scope>
    <source>
        <strain evidence="3 4">Georgia GA2</strain>
    </source>
</reference>
<sequence>MKVKLAVQVFSTSVADALEYCNKDLRLAQFNESDATVDFCRIVDQLFDLFNTRNSLSKNMFKKPMTESRLPFITSFFKEAKSYIVGLKTVEGSQLVLSARKKGFLGLIINMTSFERIVQKYIIEKKYLSYLLTYKVSQDHIETFFCAIRSRGGFNNNPTTLQFEAAYKRLLIHAEISSKATANCLQQDETYILNISSNKQRQITSVIDNLHEVDDNIDDACDEIINVVDQSLYISDIIGYISGFIVRKLNKKINCQICCSALEDNLICYKFLNRKNKGGLIKSSADVFLICRAAENVFRNYEMISSGNVILRLIYLTKKQLKICELFVKLNDHILDQDPLNNHLLQLVNLILKTFFTIRLHHKNMSINETKERIRHKYSKLILFKNQ</sequence>
<gene>
    <name evidence="3" type="primary">GLEAN_02001</name>
    <name evidence="3" type="ORF">TcasGA2_TC002001</name>
</gene>
<proteinExistence type="predicted"/>
<accession>D7EHY4</accession>
<feature type="domain" description="Transposable element P transposase-like GTP-binding insertion" evidence="1">
    <location>
        <begin position="1"/>
        <end position="64"/>
    </location>
</feature>
<protein>
    <submittedName>
        <fullName evidence="3">Transposable element P transposase-like Protein</fullName>
    </submittedName>
</protein>
<dbReference type="InterPro" id="IPR048367">
    <property type="entry name" value="TNP-like_RNaseH_C"/>
</dbReference>
<feature type="domain" description="Transposable element P transposase-like RNase H C-terminal" evidence="2">
    <location>
        <begin position="134"/>
        <end position="168"/>
    </location>
</feature>
<dbReference type="InParanoid" id="D7EHY4"/>
<dbReference type="PANTHER" id="PTHR47577">
    <property type="entry name" value="THAP DOMAIN-CONTAINING PROTEIN 6"/>
    <property type="match status" value="1"/>
</dbReference>
<dbReference type="Pfam" id="PF21789">
    <property type="entry name" value="TNP-like_RNaseH_C"/>
    <property type="match status" value="1"/>
</dbReference>
<evidence type="ECO:0000259" key="2">
    <source>
        <dbReference type="Pfam" id="PF21789"/>
    </source>
</evidence>
<evidence type="ECO:0000313" key="3">
    <source>
        <dbReference type="EMBL" id="EFA12693.1"/>
    </source>
</evidence>
<dbReference type="OMA" id="NCEECCA"/>
<name>D7EHY4_TRICA</name>
<evidence type="ECO:0000259" key="1">
    <source>
        <dbReference type="Pfam" id="PF21788"/>
    </source>
</evidence>
<dbReference type="Proteomes" id="UP000007266">
    <property type="component" value="Unassembled WGS sequence"/>
</dbReference>
<dbReference type="HOGENOM" id="CLU_714425_0_0_1"/>
<evidence type="ECO:0000313" key="4">
    <source>
        <dbReference type="Proteomes" id="UP000007266"/>
    </source>
</evidence>
<dbReference type="eggNOG" id="ENOG502QQSX">
    <property type="taxonomic scope" value="Eukaryota"/>
</dbReference>
<dbReference type="InterPro" id="IPR048366">
    <property type="entry name" value="TNP-like_GBD"/>
</dbReference>
<dbReference type="EMBL" id="KQ972166">
    <property type="protein sequence ID" value="EFA12693.1"/>
    <property type="molecule type" value="Genomic_DNA"/>
</dbReference>